<evidence type="ECO:0000313" key="3">
    <source>
        <dbReference type="Proteomes" id="UP001222325"/>
    </source>
</evidence>
<feature type="region of interest" description="Disordered" evidence="1">
    <location>
        <begin position="1"/>
        <end position="68"/>
    </location>
</feature>
<dbReference type="AlphaFoldDB" id="A0AAD6TTM6"/>
<accession>A0AAD6TTM6</accession>
<feature type="compositionally biased region" description="Basic and acidic residues" evidence="1">
    <location>
        <begin position="24"/>
        <end position="41"/>
    </location>
</feature>
<feature type="compositionally biased region" description="Acidic residues" evidence="1">
    <location>
        <begin position="52"/>
        <end position="63"/>
    </location>
</feature>
<reference evidence="2" key="1">
    <citation type="submission" date="2023-03" db="EMBL/GenBank/DDBJ databases">
        <title>Massive genome expansion in bonnet fungi (Mycena s.s.) driven by repeated elements and novel gene families across ecological guilds.</title>
        <authorList>
            <consortium name="Lawrence Berkeley National Laboratory"/>
            <person name="Harder C.B."/>
            <person name="Miyauchi S."/>
            <person name="Viragh M."/>
            <person name="Kuo A."/>
            <person name="Thoen E."/>
            <person name="Andreopoulos B."/>
            <person name="Lu D."/>
            <person name="Skrede I."/>
            <person name="Drula E."/>
            <person name="Henrissat B."/>
            <person name="Morin E."/>
            <person name="Kohler A."/>
            <person name="Barry K."/>
            <person name="LaButti K."/>
            <person name="Morin E."/>
            <person name="Salamov A."/>
            <person name="Lipzen A."/>
            <person name="Mereny Z."/>
            <person name="Hegedus B."/>
            <person name="Baldrian P."/>
            <person name="Stursova M."/>
            <person name="Weitz H."/>
            <person name="Taylor A."/>
            <person name="Grigoriev I.V."/>
            <person name="Nagy L.G."/>
            <person name="Martin F."/>
            <person name="Kauserud H."/>
        </authorList>
    </citation>
    <scope>NUCLEOTIDE SEQUENCE</scope>
    <source>
        <strain evidence="2">CBHHK173m</strain>
    </source>
</reference>
<gene>
    <name evidence="2" type="ORF">B0H15DRAFT_955761</name>
</gene>
<comment type="caution">
    <text evidence="2">The sequence shown here is derived from an EMBL/GenBank/DDBJ whole genome shotgun (WGS) entry which is preliminary data.</text>
</comment>
<sequence>MVLTCYGGKEETEDSEEDYDDDESVHNFEDDLEKRIAKEGDPGEDSTAAGEAQEDEEEDEGEDASSNILESPVSVAVAKEGPSQLAELQETLTEKLAELNISQVTQPQELLTNPTLQKYGLYFNTLHGIFVCCPDECGSGVAIDQVSAHLGAKSFARGLGKSGAEWVESKVSHTNHRKLEQNPDALRDELVRALVEDPASGVTGLQDLVRTATTTPQAWKALQAARSAAGQSAPVAGLKVFDQAECCRYCHAGGVTKRSLAKDKCGTRHERKKILHGRYVQTILSDWNWRFFFDVPGDMLAPPVADTAPPAPVDVADLLRQSKAALLGTALDSQWTKTQELRWASVSPAFHDTGVPAFVRCFDVIKIRKRTKLPRLDGNLHGPLAHLHDLNTLTAAEDVQLAGNAHASVLTALTAGRRSSNPQHSAKPFSVPLNLNPYLRVEIAVVSMILKELNKPTKPSISDSPWPSLLFLTATQTKLARLLNKELAEPFNEVTARRVYRDFLQELYFPSSLLLSEALKTFSSPLAVFLALNCIDTDGGFTPLDNIAPIVAKIQCLMVLRALHCLEEQKSHNVTADAWFKTVLDFCDTFLTEDRLSPNSVMRHWMHVFTAAVMKTPRPYLIQWKTERAVLISGREVDIDAYFSFLRRKVDHLEQYIEKEVLFGISLDGLNILCDPSELKMKMKPGNGDVLNSDSGKGLDNPESDRFARALFAGGHLAPEGQGEGLQVDPEKGMAWVNHNHTAMYELHPLCHVTQGLPGRCSEEGLFSHKNIDVEFLHKTLGFRATHQKTGAFKHIFRMLDPRVSRLLYIMLRIIRPIELLVLLQHVVPPSKHEKTLDIYHNRIFATMGRDMTNLSGNLGSWLQGTTDIPGLQFHMGIRMYRHFATALDRKYLGALKENPLAMVGDHQAGRTTAVSDRNYAVERWKTDAGAARAISVQKSLDWHRMIGISKEMVDN</sequence>
<dbReference type="Proteomes" id="UP001222325">
    <property type="component" value="Unassembled WGS sequence"/>
</dbReference>
<proteinExistence type="predicted"/>
<dbReference type="EMBL" id="JARJCN010000083">
    <property type="protein sequence ID" value="KAJ7076236.1"/>
    <property type="molecule type" value="Genomic_DNA"/>
</dbReference>
<keyword evidence="3" id="KW-1185">Reference proteome</keyword>
<organism evidence="2 3">
    <name type="scientific">Mycena belliarum</name>
    <dbReference type="NCBI Taxonomy" id="1033014"/>
    <lineage>
        <taxon>Eukaryota</taxon>
        <taxon>Fungi</taxon>
        <taxon>Dikarya</taxon>
        <taxon>Basidiomycota</taxon>
        <taxon>Agaricomycotina</taxon>
        <taxon>Agaricomycetes</taxon>
        <taxon>Agaricomycetidae</taxon>
        <taxon>Agaricales</taxon>
        <taxon>Marasmiineae</taxon>
        <taxon>Mycenaceae</taxon>
        <taxon>Mycena</taxon>
    </lineage>
</organism>
<protein>
    <submittedName>
        <fullName evidence="2">Uncharacterized protein</fullName>
    </submittedName>
</protein>
<evidence type="ECO:0000256" key="1">
    <source>
        <dbReference type="SAM" id="MobiDB-lite"/>
    </source>
</evidence>
<name>A0AAD6TTM6_9AGAR</name>
<feature type="compositionally biased region" description="Acidic residues" evidence="1">
    <location>
        <begin position="11"/>
        <end position="23"/>
    </location>
</feature>
<evidence type="ECO:0000313" key="2">
    <source>
        <dbReference type="EMBL" id="KAJ7076236.1"/>
    </source>
</evidence>